<evidence type="ECO:0000256" key="1">
    <source>
        <dbReference type="SAM" id="MobiDB-lite"/>
    </source>
</evidence>
<feature type="region of interest" description="Disordered" evidence="1">
    <location>
        <begin position="178"/>
        <end position="200"/>
    </location>
</feature>
<comment type="caution">
    <text evidence="2">The sequence shown here is derived from an EMBL/GenBank/DDBJ whole genome shotgun (WGS) entry which is preliminary data.</text>
</comment>
<gene>
    <name evidence="2" type="ORF">J2Z30_004576</name>
</gene>
<name>A0ABS4MUY2_9ACTN</name>
<dbReference type="EMBL" id="JAGGLR010000012">
    <property type="protein sequence ID" value="MBP2063555.1"/>
    <property type="molecule type" value="Genomic_DNA"/>
</dbReference>
<dbReference type="Proteomes" id="UP000756710">
    <property type="component" value="Unassembled WGS sequence"/>
</dbReference>
<evidence type="ECO:0000313" key="3">
    <source>
        <dbReference type="Proteomes" id="UP000756710"/>
    </source>
</evidence>
<proteinExistence type="predicted"/>
<accession>A0ABS4MUY2</accession>
<sequence length="392" mass="41186">MTGMLKASQVRTKRALLARLDVQAAGGPHRLVGHDAHRVALDPPEAGDDVRREQRLRLEELGVVEDVLDHRVHAVRLVGAVGHEGVQLEVLVRDGEVRLLGEDRRPGEVVGRQVRQQLLDVFDGVLLVAGHVMGHAGGGVVGAGAAQLLEADVLTGDGLDDVRAGDEHVRGLVDHDREVGDRRGVHGSPRAGAHDQADLRDDTARVGVAAEDLTVGTEGGHALLDAGAAGVVDADDRAAGLQREVHHLDDLLAVDLAQRAAEDGEVLGEHGHRAAVHRAVPGDDAVAVGAVVVQAEVGGAVPGELVELHEGALVEQQLDPLTGRQLALDVLLFDGACGAGVRRLPDTALEIRELAGGGVDVDVGHVFGLGTHRMDPFGLIRRRHGMRSQKVS</sequence>
<evidence type="ECO:0000313" key="2">
    <source>
        <dbReference type="EMBL" id="MBP2063555.1"/>
    </source>
</evidence>
<protein>
    <submittedName>
        <fullName evidence="2">Uncharacterized protein</fullName>
    </submittedName>
</protein>
<reference evidence="2 3" key="1">
    <citation type="submission" date="2021-03" db="EMBL/GenBank/DDBJ databases">
        <title>Genomic Encyclopedia of Type Strains, Phase IV (KMG-IV): sequencing the most valuable type-strain genomes for metagenomic binning, comparative biology and taxonomic classification.</title>
        <authorList>
            <person name="Goeker M."/>
        </authorList>
    </citation>
    <scope>NUCLEOTIDE SEQUENCE [LARGE SCALE GENOMIC DNA]</scope>
    <source>
        <strain evidence="2 3">DSM 41954</strain>
    </source>
</reference>
<keyword evidence="3" id="KW-1185">Reference proteome</keyword>
<organism evidence="2 3">
    <name type="scientific">Streptomyces iranensis</name>
    <dbReference type="NCBI Taxonomy" id="576784"/>
    <lineage>
        <taxon>Bacteria</taxon>
        <taxon>Bacillati</taxon>
        <taxon>Actinomycetota</taxon>
        <taxon>Actinomycetes</taxon>
        <taxon>Kitasatosporales</taxon>
        <taxon>Streptomycetaceae</taxon>
        <taxon>Streptomyces</taxon>
        <taxon>Streptomyces violaceusniger group</taxon>
    </lineage>
</organism>